<evidence type="ECO:0000256" key="1">
    <source>
        <dbReference type="SAM" id="MobiDB-lite"/>
    </source>
</evidence>
<keyword evidence="2" id="KW-0812">Transmembrane</keyword>
<keyword evidence="4" id="KW-1185">Reference proteome</keyword>
<feature type="transmembrane region" description="Helical" evidence="2">
    <location>
        <begin position="142"/>
        <end position="160"/>
    </location>
</feature>
<name>A0AAD9P0G0_RIDPI</name>
<organism evidence="3 4">
    <name type="scientific">Ridgeia piscesae</name>
    <name type="common">Tubeworm</name>
    <dbReference type="NCBI Taxonomy" id="27915"/>
    <lineage>
        <taxon>Eukaryota</taxon>
        <taxon>Metazoa</taxon>
        <taxon>Spiralia</taxon>
        <taxon>Lophotrochozoa</taxon>
        <taxon>Annelida</taxon>
        <taxon>Polychaeta</taxon>
        <taxon>Sedentaria</taxon>
        <taxon>Canalipalpata</taxon>
        <taxon>Sabellida</taxon>
        <taxon>Siboglinidae</taxon>
        <taxon>Ridgeia</taxon>
    </lineage>
</organism>
<feature type="transmembrane region" description="Helical" evidence="2">
    <location>
        <begin position="41"/>
        <end position="62"/>
    </location>
</feature>
<feature type="region of interest" description="Disordered" evidence="1">
    <location>
        <begin position="366"/>
        <end position="401"/>
    </location>
</feature>
<dbReference type="Proteomes" id="UP001209878">
    <property type="component" value="Unassembled WGS sequence"/>
</dbReference>
<feature type="transmembrane region" description="Helical" evidence="2">
    <location>
        <begin position="180"/>
        <end position="201"/>
    </location>
</feature>
<feature type="transmembrane region" description="Helical" evidence="2">
    <location>
        <begin position="252"/>
        <end position="273"/>
    </location>
</feature>
<feature type="transmembrane region" description="Helical" evidence="2">
    <location>
        <begin position="74"/>
        <end position="99"/>
    </location>
</feature>
<keyword evidence="2" id="KW-1133">Transmembrane helix</keyword>
<accession>A0AAD9P0G0</accession>
<feature type="compositionally biased region" description="Basic residues" evidence="1">
    <location>
        <begin position="382"/>
        <end position="401"/>
    </location>
</feature>
<feature type="transmembrane region" description="Helical" evidence="2">
    <location>
        <begin position="111"/>
        <end position="130"/>
    </location>
</feature>
<feature type="transmembrane region" description="Helical" evidence="2">
    <location>
        <begin position="316"/>
        <end position="335"/>
    </location>
</feature>
<protein>
    <submittedName>
        <fullName evidence="3">Uncharacterized protein</fullName>
    </submittedName>
</protein>
<feature type="transmembrane region" description="Helical" evidence="2">
    <location>
        <begin position="213"/>
        <end position="232"/>
    </location>
</feature>
<sequence>MDDTMDDYIDEDEDIVLPQPDPITGLMPPVHGYDGAAEVELGILDFLAVLVVLLIFTLLMMVEQRCCKLRMWEIAEIVTLSLLGMICYFGPTFIIAVFVSGYNDCDLVHMMLVQANGAALLGLAGCRVRFFCAGKSTKSGHSSLIFARLIGGIALLITLLTDQQHYSLQDYKHKLTNLHFELIILGCALWILGNGYILWNYPRFGHFCMNSRLSMYLLIDIIATSLICFWWYGYPEYTLYNLVLPGFKPDGIHAHFLRTLACLVLINVLHGVGSMRFHETLDRQGYFFSNLVVYFLVVPLVVAQQSTLKLYSTQSFVQYIALITFMLVNCCIGYLNPGCPCACISAIKDGSFNICDFDICSAEPCVSSDSGKPSPCSDGSKSRSKTAQKKKEARIKGTKTY</sequence>
<dbReference type="EMBL" id="JAODUO010000219">
    <property type="protein sequence ID" value="KAK2185888.1"/>
    <property type="molecule type" value="Genomic_DNA"/>
</dbReference>
<comment type="caution">
    <text evidence="3">The sequence shown here is derived from an EMBL/GenBank/DDBJ whole genome shotgun (WGS) entry which is preliminary data.</text>
</comment>
<reference evidence="3" key="1">
    <citation type="journal article" date="2023" name="Mol. Biol. Evol.">
        <title>Third-Generation Sequencing Reveals the Adaptive Role of the Epigenome in Three Deep-Sea Polychaetes.</title>
        <authorList>
            <person name="Perez M."/>
            <person name="Aroh O."/>
            <person name="Sun Y."/>
            <person name="Lan Y."/>
            <person name="Juniper S.K."/>
            <person name="Young C.R."/>
            <person name="Angers B."/>
            <person name="Qian P.Y."/>
        </authorList>
    </citation>
    <scope>NUCLEOTIDE SEQUENCE</scope>
    <source>
        <strain evidence="3">R07B-5</strain>
    </source>
</reference>
<feature type="transmembrane region" description="Helical" evidence="2">
    <location>
        <begin position="285"/>
        <end position="304"/>
    </location>
</feature>
<proteinExistence type="predicted"/>
<gene>
    <name evidence="3" type="ORF">NP493_219g01038</name>
</gene>
<keyword evidence="2" id="KW-0472">Membrane</keyword>
<evidence type="ECO:0000313" key="4">
    <source>
        <dbReference type="Proteomes" id="UP001209878"/>
    </source>
</evidence>
<dbReference type="AlphaFoldDB" id="A0AAD9P0G0"/>
<evidence type="ECO:0000256" key="2">
    <source>
        <dbReference type="SAM" id="Phobius"/>
    </source>
</evidence>
<evidence type="ECO:0000313" key="3">
    <source>
        <dbReference type="EMBL" id="KAK2185888.1"/>
    </source>
</evidence>